<feature type="domain" description="Diphthamide synthase" evidence="1">
    <location>
        <begin position="5"/>
        <end position="220"/>
    </location>
</feature>
<evidence type="ECO:0000313" key="3">
    <source>
        <dbReference type="Proteomes" id="UP000624703"/>
    </source>
</evidence>
<dbReference type="RefSeq" id="WP_200310730.1">
    <property type="nucleotide sequence ID" value="NZ_JAENIM010000032.1"/>
</dbReference>
<sequence>MEKRKTWMSWSSGKDSAWALHQLRLGDDYEVTALFTTTNQEFERVAMHGVRNEVLRKQAAAVGLPLIELPLPFPCTNEDYERIMGEFVSRAQAERVECMAFGDLYLEDVRDYRIKNMEGSGIEPVFPIWGKNTSELADEMLAAGVKTILSVVNPEQVPAELAGQYWNHELIGKLPVGVDPCGENGEFHSCVVDGPMFDRPIPVAIGESVLRDGFMFADIELV</sequence>
<reference evidence="2" key="1">
    <citation type="submission" date="2021-01" db="EMBL/GenBank/DDBJ databases">
        <title>Modified the classification status of verrucomicrobia.</title>
        <authorList>
            <person name="Feng X."/>
        </authorList>
    </citation>
    <scope>NUCLEOTIDE SEQUENCE</scope>
    <source>
        <strain evidence="2">_KCTC 22039</strain>
    </source>
</reference>
<accession>A0A8J7SKD2</accession>
<dbReference type="Gene3D" id="3.90.1490.10">
    <property type="entry name" value="putative n-type atp pyrophosphatase, domain 2"/>
    <property type="match status" value="1"/>
</dbReference>
<organism evidence="2 3">
    <name type="scientific">Persicirhabdus sediminis</name>
    <dbReference type="NCBI Taxonomy" id="454144"/>
    <lineage>
        <taxon>Bacteria</taxon>
        <taxon>Pseudomonadati</taxon>
        <taxon>Verrucomicrobiota</taxon>
        <taxon>Verrucomicrobiia</taxon>
        <taxon>Verrucomicrobiales</taxon>
        <taxon>Verrucomicrobiaceae</taxon>
        <taxon>Persicirhabdus</taxon>
    </lineage>
</organism>
<keyword evidence="2" id="KW-0378">Hydrolase</keyword>
<proteinExistence type="predicted"/>
<gene>
    <name evidence="2" type="ORF">JIN82_06000</name>
</gene>
<evidence type="ECO:0000259" key="1">
    <source>
        <dbReference type="Pfam" id="PF01902"/>
    </source>
</evidence>
<dbReference type="Pfam" id="PF01902">
    <property type="entry name" value="Diphthami_syn_2"/>
    <property type="match status" value="1"/>
</dbReference>
<name>A0A8J7SKD2_9BACT</name>
<dbReference type="InterPro" id="IPR002761">
    <property type="entry name" value="Diphthami_syn_dom"/>
</dbReference>
<dbReference type="Gene3D" id="3.40.50.620">
    <property type="entry name" value="HUPs"/>
    <property type="match status" value="1"/>
</dbReference>
<dbReference type="GO" id="GO:0016787">
    <property type="term" value="F:hydrolase activity"/>
    <property type="evidence" value="ECO:0007669"/>
    <property type="project" value="UniProtKB-KW"/>
</dbReference>
<evidence type="ECO:0000313" key="2">
    <source>
        <dbReference type="EMBL" id="MBK1790705.1"/>
    </source>
</evidence>
<comment type="caution">
    <text evidence="2">The sequence shown here is derived from an EMBL/GenBank/DDBJ whole genome shotgun (WGS) entry which is preliminary data.</text>
</comment>
<dbReference type="SUPFAM" id="SSF52402">
    <property type="entry name" value="Adenine nucleotide alpha hydrolases-like"/>
    <property type="match status" value="1"/>
</dbReference>
<protein>
    <submittedName>
        <fullName evidence="2">Adenine nucleotide alpha hydrolase</fullName>
    </submittedName>
</protein>
<dbReference type="Proteomes" id="UP000624703">
    <property type="component" value="Unassembled WGS sequence"/>
</dbReference>
<dbReference type="AlphaFoldDB" id="A0A8J7SKD2"/>
<dbReference type="EMBL" id="JAENIM010000032">
    <property type="protein sequence ID" value="MBK1790705.1"/>
    <property type="molecule type" value="Genomic_DNA"/>
</dbReference>
<dbReference type="InterPro" id="IPR014729">
    <property type="entry name" value="Rossmann-like_a/b/a_fold"/>
</dbReference>
<keyword evidence="3" id="KW-1185">Reference proteome</keyword>